<reference evidence="1" key="1">
    <citation type="submission" date="2020-04" db="EMBL/GenBank/DDBJ databases">
        <authorList>
            <person name="Zhang T."/>
        </authorList>
    </citation>
    <scope>NUCLEOTIDE SEQUENCE</scope>
    <source>
        <strain evidence="1">HKST-UBA01</strain>
    </source>
</reference>
<reference evidence="1" key="2">
    <citation type="journal article" date="2021" name="Microbiome">
        <title>Successional dynamics and alternative stable states in a saline activated sludge microbial community over 9 years.</title>
        <authorList>
            <person name="Wang Y."/>
            <person name="Ye J."/>
            <person name="Ju F."/>
            <person name="Liu L."/>
            <person name="Boyd J.A."/>
            <person name="Deng Y."/>
            <person name="Parks D.H."/>
            <person name="Jiang X."/>
            <person name="Yin X."/>
            <person name="Woodcroft B.J."/>
            <person name="Tyson G.W."/>
            <person name="Hugenholtz P."/>
            <person name="Polz M.F."/>
            <person name="Zhang T."/>
        </authorList>
    </citation>
    <scope>NUCLEOTIDE SEQUENCE</scope>
    <source>
        <strain evidence="1">HKST-UBA01</strain>
    </source>
</reference>
<proteinExistence type="predicted"/>
<protein>
    <submittedName>
        <fullName evidence="1">Uncharacterized protein</fullName>
    </submittedName>
</protein>
<evidence type="ECO:0000313" key="1">
    <source>
        <dbReference type="EMBL" id="MCA9390502.1"/>
    </source>
</evidence>
<sequence>MSGLITTEKLLREQEILYRRSTLLNEEGRLAKVAELARMASMELLAFIILDRLHDLRKVEIIHHRNPEIAGYFSISGKKRSVNISIERLRKISPEAVEKVYSFFEYLGDRTLIEWATMEFSRGLPYAQEKGMCACLHPKNRHRHLEFTRKIKFWNDYQIDYSRVKITNCEHCECTHFDEVDEIGWLASLQHYAYVRGCEVIHYQYPNRAEAAADGSSLHEIWLHKPNQSFNQQIAHNATLEQVLADAQRVIEQEVGPKPIIKTIPVVVAQVQQPSDVKRAFKVSNGLVHALILHTYGENPGTRIFAQDNAVLEEIKYFLSKQRNFVVEGPVSSHPTHLWVPDEHLELADFHGIYMVEAVNLHTVAQFLRQRTLIPDTEIAVEGIVITVNVPIITGMSASIFGFESLEEVLTLAKMMKKATGLPIQTRLPLIIDVAGFNGPTITAMTMLKQQADSSRNVELIQLFWEFNDLMNGRMTVLSD</sequence>
<organism evidence="1 2">
    <name type="scientific">candidate division WWE3 bacterium</name>
    <dbReference type="NCBI Taxonomy" id="2053526"/>
    <lineage>
        <taxon>Bacteria</taxon>
        <taxon>Katanobacteria</taxon>
    </lineage>
</organism>
<comment type="caution">
    <text evidence="1">The sequence shown here is derived from an EMBL/GenBank/DDBJ whole genome shotgun (WGS) entry which is preliminary data.</text>
</comment>
<dbReference type="Proteomes" id="UP000701698">
    <property type="component" value="Unassembled WGS sequence"/>
</dbReference>
<name>A0A955LHT6_UNCKA</name>
<dbReference type="AlphaFoldDB" id="A0A955LHT6"/>
<evidence type="ECO:0000313" key="2">
    <source>
        <dbReference type="Proteomes" id="UP000701698"/>
    </source>
</evidence>
<gene>
    <name evidence="1" type="ORF">KC571_03800</name>
</gene>
<dbReference type="EMBL" id="JAGQKX010000112">
    <property type="protein sequence ID" value="MCA9390502.1"/>
    <property type="molecule type" value="Genomic_DNA"/>
</dbReference>
<accession>A0A955LHT6</accession>